<dbReference type="InterPro" id="IPR001867">
    <property type="entry name" value="OmpR/PhoB-type_DNA-bd"/>
</dbReference>
<feature type="domain" description="OmpR/PhoB-type" evidence="5">
    <location>
        <begin position="114"/>
        <end position="211"/>
    </location>
</feature>
<dbReference type="Proteomes" id="UP000773462">
    <property type="component" value="Unassembled WGS sequence"/>
</dbReference>
<organism evidence="6 7">
    <name type="scientific">Paenibacillus silagei</name>
    <dbReference type="NCBI Taxonomy" id="1670801"/>
    <lineage>
        <taxon>Bacteria</taxon>
        <taxon>Bacillati</taxon>
        <taxon>Bacillota</taxon>
        <taxon>Bacilli</taxon>
        <taxon>Bacillales</taxon>
        <taxon>Paenibacillaceae</taxon>
        <taxon>Paenibacillus</taxon>
    </lineage>
</organism>
<evidence type="ECO:0000259" key="5">
    <source>
        <dbReference type="PROSITE" id="PS51755"/>
    </source>
</evidence>
<protein>
    <recommendedName>
        <fullName evidence="5">OmpR/PhoB-type domain-containing protein</fullName>
    </recommendedName>
</protein>
<sequence length="213" mass="25090">MVHSFFAQEYGCKVLHFKELEALVDIVKEGLQLDGVVISTPDFNPDFIHTMQYLQQMLTLRIFFIVEEISAQGTPVPFPSNHMYISSFERYGFQEELFSRLRCWFDEGLDPHTHHTRQIKDIALHLHSKSLKVGEFVIELTCKEFELLELLLECQGQYIPTEQILHQLWDRYTSPEIVRQYVYKLRHKIEIISGRSDIILFRRGIGYSVNPLI</sequence>
<keyword evidence="7" id="KW-1185">Reference proteome</keyword>
<feature type="DNA-binding region" description="OmpR/PhoB-type" evidence="4">
    <location>
        <begin position="114"/>
        <end position="211"/>
    </location>
</feature>
<evidence type="ECO:0000256" key="1">
    <source>
        <dbReference type="ARBA" id="ARBA00023015"/>
    </source>
</evidence>
<keyword evidence="2 4" id="KW-0238">DNA-binding</keyword>
<dbReference type="InterPro" id="IPR016032">
    <property type="entry name" value="Sig_transdc_resp-reg_C-effctor"/>
</dbReference>
<accession>A0ABS4P229</accession>
<evidence type="ECO:0000313" key="7">
    <source>
        <dbReference type="Proteomes" id="UP000773462"/>
    </source>
</evidence>
<dbReference type="SMART" id="SM00862">
    <property type="entry name" value="Trans_reg_C"/>
    <property type="match status" value="1"/>
</dbReference>
<evidence type="ECO:0000256" key="3">
    <source>
        <dbReference type="ARBA" id="ARBA00023163"/>
    </source>
</evidence>
<evidence type="ECO:0000313" key="6">
    <source>
        <dbReference type="EMBL" id="MBP2115602.1"/>
    </source>
</evidence>
<keyword evidence="3" id="KW-0804">Transcription</keyword>
<dbReference type="Pfam" id="PF00486">
    <property type="entry name" value="Trans_reg_C"/>
    <property type="match status" value="1"/>
</dbReference>
<keyword evidence="1" id="KW-0805">Transcription regulation</keyword>
<reference evidence="6 7" key="1">
    <citation type="submission" date="2021-03" db="EMBL/GenBank/DDBJ databases">
        <title>Genomic Encyclopedia of Type Strains, Phase IV (KMG-IV): sequencing the most valuable type-strain genomes for metagenomic binning, comparative biology and taxonomic classification.</title>
        <authorList>
            <person name="Goeker M."/>
        </authorList>
    </citation>
    <scope>NUCLEOTIDE SEQUENCE [LARGE SCALE GENOMIC DNA]</scope>
    <source>
        <strain evidence="6 7">DSM 101953</strain>
    </source>
</reference>
<dbReference type="Gene3D" id="1.10.10.10">
    <property type="entry name" value="Winged helix-like DNA-binding domain superfamily/Winged helix DNA-binding domain"/>
    <property type="match status" value="1"/>
</dbReference>
<evidence type="ECO:0000256" key="4">
    <source>
        <dbReference type="PROSITE-ProRule" id="PRU01091"/>
    </source>
</evidence>
<dbReference type="InterPro" id="IPR036388">
    <property type="entry name" value="WH-like_DNA-bd_sf"/>
</dbReference>
<dbReference type="SUPFAM" id="SSF46894">
    <property type="entry name" value="C-terminal effector domain of the bipartite response regulators"/>
    <property type="match status" value="1"/>
</dbReference>
<comment type="caution">
    <text evidence="6">The sequence shown here is derived from an EMBL/GenBank/DDBJ whole genome shotgun (WGS) entry which is preliminary data.</text>
</comment>
<gene>
    <name evidence="6" type="ORF">J2Z70_005800</name>
</gene>
<dbReference type="EMBL" id="JAGGLV010000029">
    <property type="protein sequence ID" value="MBP2115602.1"/>
    <property type="molecule type" value="Genomic_DNA"/>
</dbReference>
<evidence type="ECO:0000256" key="2">
    <source>
        <dbReference type="ARBA" id="ARBA00023125"/>
    </source>
</evidence>
<proteinExistence type="predicted"/>
<name>A0ABS4P229_9BACL</name>
<dbReference type="PROSITE" id="PS51755">
    <property type="entry name" value="OMPR_PHOB"/>
    <property type="match status" value="1"/>
</dbReference>